<dbReference type="AlphaFoldDB" id="A0A381SM43"/>
<dbReference type="InterPro" id="IPR050627">
    <property type="entry name" value="Nitroreductase/BluB"/>
</dbReference>
<proteinExistence type="predicted"/>
<dbReference type="PANTHER" id="PTHR23026:SF90">
    <property type="entry name" value="IODOTYROSINE DEIODINASE 1"/>
    <property type="match status" value="1"/>
</dbReference>
<feature type="domain" description="Nitroreductase" evidence="4">
    <location>
        <begin position="34"/>
        <end position="203"/>
    </location>
</feature>
<evidence type="ECO:0000256" key="3">
    <source>
        <dbReference type="ARBA" id="ARBA00023002"/>
    </source>
</evidence>
<accession>A0A381SM43</accession>
<dbReference type="InterPro" id="IPR000415">
    <property type="entry name" value="Nitroreductase-like"/>
</dbReference>
<evidence type="ECO:0000256" key="2">
    <source>
        <dbReference type="ARBA" id="ARBA00022643"/>
    </source>
</evidence>
<evidence type="ECO:0000256" key="1">
    <source>
        <dbReference type="ARBA" id="ARBA00022630"/>
    </source>
</evidence>
<keyword evidence="2" id="KW-0288">FMN</keyword>
<name>A0A381SM43_9ZZZZ</name>
<dbReference type="Gene3D" id="3.40.109.10">
    <property type="entry name" value="NADH Oxidase"/>
    <property type="match status" value="1"/>
</dbReference>
<dbReference type="InterPro" id="IPR029479">
    <property type="entry name" value="Nitroreductase"/>
</dbReference>
<evidence type="ECO:0000259" key="4">
    <source>
        <dbReference type="Pfam" id="PF00881"/>
    </source>
</evidence>
<dbReference type="Pfam" id="PF00881">
    <property type="entry name" value="Nitroreductase"/>
    <property type="match status" value="1"/>
</dbReference>
<dbReference type="PANTHER" id="PTHR23026">
    <property type="entry name" value="NADPH NITROREDUCTASE"/>
    <property type="match status" value="1"/>
</dbReference>
<evidence type="ECO:0000313" key="5">
    <source>
        <dbReference type="EMBL" id="SVA02353.1"/>
    </source>
</evidence>
<dbReference type="CDD" id="cd02144">
    <property type="entry name" value="iodotyrosine_dehalogenase"/>
    <property type="match status" value="1"/>
</dbReference>
<reference evidence="5" key="1">
    <citation type="submission" date="2018-05" db="EMBL/GenBank/DDBJ databases">
        <authorList>
            <person name="Lanie J.A."/>
            <person name="Ng W.-L."/>
            <person name="Kazmierczak K.M."/>
            <person name="Andrzejewski T.M."/>
            <person name="Davidsen T.M."/>
            <person name="Wayne K.J."/>
            <person name="Tettelin H."/>
            <person name="Glass J.I."/>
            <person name="Rusch D."/>
            <person name="Podicherti R."/>
            <person name="Tsui H.-C.T."/>
            <person name="Winkler M.E."/>
        </authorList>
    </citation>
    <scope>NUCLEOTIDE SEQUENCE</scope>
</reference>
<dbReference type="SUPFAM" id="SSF55469">
    <property type="entry name" value="FMN-dependent nitroreductase-like"/>
    <property type="match status" value="1"/>
</dbReference>
<protein>
    <recommendedName>
        <fullName evidence="4">Nitroreductase domain-containing protein</fullName>
    </recommendedName>
</protein>
<sequence length="226" mass="25061">MEDKVNARLIPLPNPKHFSNEEMESRSTEFYLNIKQRRTVRDFSSEAVSRSIIDNCILAAGTAPSGANMQPWHFAVSGQGEARKIIREKAEKEEKDFYETKASPEWLKALEPLGTDPNKPFLETAPFLIGIFVKSYGILPDGSQVKHYYATESVGIATGILITALHNAGLSTLTHTPSPMGFLNKIFNRPKNERPFLLLVAGYAEKGAQVPDIHKMSLGEISSEIS</sequence>
<gene>
    <name evidence="5" type="ORF">METZ01_LOCUS55207</name>
</gene>
<dbReference type="EMBL" id="UINC01002996">
    <property type="protein sequence ID" value="SVA02353.1"/>
    <property type="molecule type" value="Genomic_DNA"/>
</dbReference>
<dbReference type="GO" id="GO:0016491">
    <property type="term" value="F:oxidoreductase activity"/>
    <property type="evidence" value="ECO:0007669"/>
    <property type="project" value="UniProtKB-KW"/>
</dbReference>
<organism evidence="5">
    <name type="scientific">marine metagenome</name>
    <dbReference type="NCBI Taxonomy" id="408172"/>
    <lineage>
        <taxon>unclassified sequences</taxon>
        <taxon>metagenomes</taxon>
        <taxon>ecological metagenomes</taxon>
    </lineage>
</organism>
<keyword evidence="1" id="KW-0285">Flavoprotein</keyword>
<keyword evidence="3" id="KW-0560">Oxidoreductase</keyword>